<feature type="transmembrane region" description="Helical" evidence="8">
    <location>
        <begin position="63"/>
        <end position="83"/>
    </location>
</feature>
<feature type="transmembrane region" description="Helical" evidence="8">
    <location>
        <begin position="505"/>
        <end position="523"/>
    </location>
</feature>
<feature type="transmembrane region" description="Helical" evidence="8">
    <location>
        <begin position="358"/>
        <end position="375"/>
    </location>
</feature>
<dbReference type="CDD" id="cd17321">
    <property type="entry name" value="MFS_MMR_MDR_like"/>
    <property type="match status" value="1"/>
</dbReference>
<feature type="transmembrane region" description="Helical" evidence="8">
    <location>
        <begin position="89"/>
        <end position="114"/>
    </location>
</feature>
<protein>
    <submittedName>
        <fullName evidence="10">MFS transporter</fullName>
    </submittedName>
</protein>
<comment type="subcellular location">
    <subcellularLocation>
        <location evidence="1">Cell membrane</location>
        <topology evidence="1">Multi-pass membrane protein</topology>
    </subcellularLocation>
</comment>
<dbReference type="Gene3D" id="2.60.40.1120">
    <property type="entry name" value="Carboxypeptidase-like, regulatory domain"/>
    <property type="match status" value="3"/>
</dbReference>
<keyword evidence="11" id="KW-1185">Reference proteome</keyword>
<name>A0ABU2NCX4_9PSEU</name>
<keyword evidence="5 8" id="KW-1133">Transmembrane helix</keyword>
<feature type="transmembrane region" description="Helical" evidence="8">
    <location>
        <begin position="266"/>
        <end position="290"/>
    </location>
</feature>
<dbReference type="Pfam" id="PF07690">
    <property type="entry name" value="MFS_1"/>
    <property type="match status" value="2"/>
</dbReference>
<organism evidence="10 11">
    <name type="scientific">Pseudonocardia charpentierae</name>
    <dbReference type="NCBI Taxonomy" id="3075545"/>
    <lineage>
        <taxon>Bacteria</taxon>
        <taxon>Bacillati</taxon>
        <taxon>Actinomycetota</taxon>
        <taxon>Actinomycetes</taxon>
        <taxon>Pseudonocardiales</taxon>
        <taxon>Pseudonocardiaceae</taxon>
        <taxon>Pseudonocardia</taxon>
    </lineage>
</organism>
<dbReference type="Proteomes" id="UP001183202">
    <property type="component" value="Unassembled WGS sequence"/>
</dbReference>
<evidence type="ECO:0000256" key="5">
    <source>
        <dbReference type="ARBA" id="ARBA00022989"/>
    </source>
</evidence>
<feature type="domain" description="Major facilitator superfamily (MFS) profile" evidence="9">
    <location>
        <begin position="1"/>
        <end position="529"/>
    </location>
</feature>
<dbReference type="InterPro" id="IPR013784">
    <property type="entry name" value="Carb-bd-like_fold"/>
</dbReference>
<keyword evidence="4 8" id="KW-0812">Transmembrane</keyword>
<dbReference type="InterPro" id="IPR011701">
    <property type="entry name" value="MFS"/>
</dbReference>
<evidence type="ECO:0000313" key="10">
    <source>
        <dbReference type="EMBL" id="MDT0350888.1"/>
    </source>
</evidence>
<feature type="transmembrane region" description="Helical" evidence="8">
    <location>
        <begin position="126"/>
        <end position="147"/>
    </location>
</feature>
<feature type="transmembrane region" description="Helical" evidence="8">
    <location>
        <begin position="188"/>
        <end position="209"/>
    </location>
</feature>
<comment type="caution">
    <text evidence="10">The sequence shown here is derived from an EMBL/GenBank/DDBJ whole genome shotgun (WGS) entry which is preliminary data.</text>
</comment>
<proteinExistence type="predicted"/>
<sequence length="828" mass="85815">MATINSSIVLIAMPDIFRGIGIDPLGPGNTGYLLWMLMGFMVVTAVLVVGLGRLGDMYGRVRIYNLGFLIFAISSVLLAVTWMQGDAAALWLIGWRIVQGVGGACLMANSSAILTDAFPPRQRGTALGINGVAAIAGSFLGLVIGGLLGPVNWHLVFLVSVPFGIFGTIWAYLKLRDTGERRPARMDWWGNVTFAVGLIAVLVGITYGIQPYGAHVMGWTSPFVVTCLIGGVLVLAAFVAIELRVPNPLFDLSLFRIRAFTLGNTANLLASLGRGGLQFVLIIWLQGIWLPQHGYSFEETPLWAGIYMLPLTIGFLIAGPLSGVLSDRMGPRWFSTGGMVLTAVSFLLLELLPVDFSYMAFAALLLLNGVGMGLFSSPNRAEVMNSLPARARGAGAGMNATFQNSGMVLSIGLFFTLMIAGLANTLPAALSSGLTANGVPAADAARIAELPPVAVLFAAFLGYNPVQQLLGPVLTTLPAQQAEYLTGRSFFPQLITGPFSDGLTAAFWFAIVACLIAAVASWFTGTRGRAAVRESVGAELASESGELVRDGAIDPRPGGVPAGRLLGTLRRPGGAEVPRGSVTVTTADGLPVGRATVGPDGRYTLQDLPAGTYLVVATAPGLRADATTIVLNGVGAVHDFALRGTGVLHGTVTAADTGALPDALVVATDGEGRVTGRTRTAVDGRWTLTGLPAGEVAGDVTVVASHHGYRPATATVVTGCEPGATDLTLVPTRTGLAGTVRSPAGRPVPGAAVSATDGLGDVVATAFTDPAGDYALPGLEPGRYTVVATALVPATSQVEVAAGPVTRLDLDLGTPTHERPRHAAPREG</sequence>
<dbReference type="InterPro" id="IPR036259">
    <property type="entry name" value="MFS_trans_sf"/>
</dbReference>
<keyword evidence="2" id="KW-0813">Transport</keyword>
<keyword evidence="3" id="KW-1003">Cell membrane</keyword>
<feature type="region of interest" description="Disordered" evidence="7">
    <location>
        <begin position="809"/>
        <end position="828"/>
    </location>
</feature>
<evidence type="ECO:0000259" key="9">
    <source>
        <dbReference type="PROSITE" id="PS50850"/>
    </source>
</evidence>
<reference evidence="11" key="1">
    <citation type="submission" date="2023-07" db="EMBL/GenBank/DDBJ databases">
        <title>30 novel species of actinomycetes from the DSMZ collection.</title>
        <authorList>
            <person name="Nouioui I."/>
        </authorList>
    </citation>
    <scope>NUCLEOTIDE SEQUENCE [LARGE SCALE GENOMIC DNA]</scope>
    <source>
        <strain evidence="11">DSM 45834</strain>
    </source>
</reference>
<evidence type="ECO:0000256" key="2">
    <source>
        <dbReference type="ARBA" id="ARBA00022448"/>
    </source>
</evidence>
<feature type="transmembrane region" description="Helical" evidence="8">
    <location>
        <begin position="153"/>
        <end position="173"/>
    </location>
</feature>
<feature type="transmembrane region" description="Helical" evidence="8">
    <location>
        <begin position="302"/>
        <end position="321"/>
    </location>
</feature>
<feature type="transmembrane region" description="Helical" evidence="8">
    <location>
        <begin position="408"/>
        <end position="430"/>
    </location>
</feature>
<dbReference type="SUPFAM" id="SSF103473">
    <property type="entry name" value="MFS general substrate transporter"/>
    <property type="match status" value="1"/>
</dbReference>
<evidence type="ECO:0000256" key="4">
    <source>
        <dbReference type="ARBA" id="ARBA00022692"/>
    </source>
</evidence>
<evidence type="ECO:0000256" key="7">
    <source>
        <dbReference type="SAM" id="MobiDB-lite"/>
    </source>
</evidence>
<evidence type="ECO:0000256" key="3">
    <source>
        <dbReference type="ARBA" id="ARBA00022475"/>
    </source>
</evidence>
<dbReference type="SUPFAM" id="SSF49452">
    <property type="entry name" value="Starch-binding domain-like"/>
    <property type="match status" value="3"/>
</dbReference>
<dbReference type="PROSITE" id="PS50850">
    <property type="entry name" value="MFS"/>
    <property type="match status" value="1"/>
</dbReference>
<dbReference type="PANTHER" id="PTHR42718">
    <property type="entry name" value="MAJOR FACILITATOR SUPERFAMILY MULTIDRUG TRANSPORTER MFSC"/>
    <property type="match status" value="1"/>
</dbReference>
<feature type="transmembrane region" description="Helical" evidence="8">
    <location>
        <begin position="221"/>
        <end position="245"/>
    </location>
</feature>
<evidence type="ECO:0000256" key="8">
    <source>
        <dbReference type="SAM" id="Phobius"/>
    </source>
</evidence>
<dbReference type="RefSeq" id="WP_311557195.1">
    <property type="nucleotide sequence ID" value="NZ_JAVREJ010000010.1"/>
</dbReference>
<evidence type="ECO:0000313" key="11">
    <source>
        <dbReference type="Proteomes" id="UP001183202"/>
    </source>
</evidence>
<feature type="compositionally biased region" description="Basic residues" evidence="7">
    <location>
        <begin position="819"/>
        <end position="828"/>
    </location>
</feature>
<dbReference type="InterPro" id="IPR020846">
    <property type="entry name" value="MFS_dom"/>
</dbReference>
<dbReference type="Gene3D" id="1.20.1250.20">
    <property type="entry name" value="MFS general substrate transporter like domains"/>
    <property type="match status" value="1"/>
</dbReference>
<evidence type="ECO:0000256" key="6">
    <source>
        <dbReference type="ARBA" id="ARBA00023136"/>
    </source>
</evidence>
<accession>A0ABU2NCX4</accession>
<dbReference type="Gene3D" id="1.20.1720.10">
    <property type="entry name" value="Multidrug resistance protein D"/>
    <property type="match status" value="1"/>
</dbReference>
<dbReference type="EMBL" id="JAVREJ010000010">
    <property type="protein sequence ID" value="MDT0350888.1"/>
    <property type="molecule type" value="Genomic_DNA"/>
</dbReference>
<dbReference type="PANTHER" id="PTHR42718:SF46">
    <property type="entry name" value="BLR6921 PROTEIN"/>
    <property type="match status" value="1"/>
</dbReference>
<feature type="transmembrane region" description="Helical" evidence="8">
    <location>
        <begin position="32"/>
        <end position="51"/>
    </location>
</feature>
<evidence type="ECO:0000256" key="1">
    <source>
        <dbReference type="ARBA" id="ARBA00004651"/>
    </source>
</evidence>
<dbReference type="Pfam" id="PF13620">
    <property type="entry name" value="CarboxypepD_reg"/>
    <property type="match status" value="3"/>
</dbReference>
<keyword evidence="6 8" id="KW-0472">Membrane</keyword>
<feature type="transmembrane region" description="Helical" evidence="8">
    <location>
        <begin position="333"/>
        <end position="352"/>
    </location>
</feature>
<gene>
    <name evidence="10" type="ORF">RM445_15255</name>
</gene>